<sequence length="108" mass="11366">MNARMTPLARRLLVTAVLLAGACEQRPPVPITYVPQGPAVAGGATPAEQDSRRLNRVMQRDERADRAADADPYAAAMAGTPTPSTQLEVGGNEPESDVPQISIPFSGI</sequence>
<reference evidence="3" key="1">
    <citation type="journal article" date="2021" name="Syst. Appl. Microbiol.">
        <title>Roseomonas hellenica sp. nov., isolated from roots of wild-growing Alkanna tinctoria.</title>
        <authorList>
            <person name="Rat A."/>
            <person name="Naranjo H.D."/>
            <person name="Lebbe L."/>
            <person name="Cnockaert M."/>
            <person name="Krigas N."/>
            <person name="Grigoriadou K."/>
            <person name="Maloupa E."/>
            <person name="Willems A."/>
        </authorList>
    </citation>
    <scope>NUCLEOTIDE SEQUENCE [LARGE SCALE GENOMIC DNA]</scope>
    <source>
        <strain evidence="3">LMG 31159</strain>
    </source>
</reference>
<evidence type="ECO:0000313" key="3">
    <source>
        <dbReference type="Proteomes" id="UP000698752"/>
    </source>
</evidence>
<protein>
    <recommendedName>
        <fullName evidence="4">DUF3035 domain-containing protein</fullName>
    </recommendedName>
</protein>
<organism evidence="2 3">
    <name type="scientific">Neoroseomonas terrae</name>
    <dbReference type="NCBI Taxonomy" id="424799"/>
    <lineage>
        <taxon>Bacteria</taxon>
        <taxon>Pseudomonadati</taxon>
        <taxon>Pseudomonadota</taxon>
        <taxon>Alphaproteobacteria</taxon>
        <taxon>Acetobacterales</taxon>
        <taxon>Acetobacteraceae</taxon>
        <taxon>Neoroseomonas</taxon>
    </lineage>
</organism>
<evidence type="ECO:0000256" key="1">
    <source>
        <dbReference type="SAM" id="MobiDB-lite"/>
    </source>
</evidence>
<accession>A0ABS5ED58</accession>
<dbReference type="RefSeq" id="WP_211866496.1">
    <property type="nucleotide sequence ID" value="NZ_JAAEDI010000004.1"/>
</dbReference>
<keyword evidence="3" id="KW-1185">Reference proteome</keyword>
<dbReference type="PROSITE" id="PS51257">
    <property type="entry name" value="PROKAR_LIPOPROTEIN"/>
    <property type="match status" value="1"/>
</dbReference>
<gene>
    <name evidence="2" type="ORF">GXW78_04760</name>
</gene>
<name>A0ABS5ED58_9PROT</name>
<feature type="compositionally biased region" description="Basic and acidic residues" evidence="1">
    <location>
        <begin position="49"/>
        <end position="69"/>
    </location>
</feature>
<proteinExistence type="predicted"/>
<evidence type="ECO:0008006" key="4">
    <source>
        <dbReference type="Google" id="ProtNLM"/>
    </source>
</evidence>
<dbReference type="EMBL" id="JAAEDI010000004">
    <property type="protein sequence ID" value="MBR0648962.1"/>
    <property type="molecule type" value="Genomic_DNA"/>
</dbReference>
<evidence type="ECO:0000313" key="2">
    <source>
        <dbReference type="EMBL" id="MBR0648962.1"/>
    </source>
</evidence>
<feature type="region of interest" description="Disordered" evidence="1">
    <location>
        <begin position="34"/>
        <end position="108"/>
    </location>
</feature>
<dbReference type="Proteomes" id="UP000698752">
    <property type="component" value="Unassembled WGS sequence"/>
</dbReference>
<comment type="caution">
    <text evidence="2">The sequence shown here is derived from an EMBL/GenBank/DDBJ whole genome shotgun (WGS) entry which is preliminary data.</text>
</comment>